<evidence type="ECO:0000313" key="1">
    <source>
        <dbReference type="EMBL" id="EDR12054.1"/>
    </source>
</evidence>
<dbReference type="InParanoid" id="B0D1V2"/>
<accession>B0D1V2</accession>
<protein>
    <submittedName>
        <fullName evidence="1">Predicted protein</fullName>
    </submittedName>
</protein>
<proteinExistence type="predicted"/>
<dbReference type="AlphaFoldDB" id="B0D1V2"/>
<evidence type="ECO:0000313" key="2">
    <source>
        <dbReference type="Proteomes" id="UP000001194"/>
    </source>
</evidence>
<dbReference type="RefSeq" id="XP_001877951.1">
    <property type="nucleotide sequence ID" value="XM_001877916.1"/>
</dbReference>
<organism evidence="2">
    <name type="scientific">Laccaria bicolor (strain S238N-H82 / ATCC MYA-4686)</name>
    <name type="common">Bicoloured deceiver</name>
    <name type="synonym">Laccaria laccata var. bicolor</name>
    <dbReference type="NCBI Taxonomy" id="486041"/>
    <lineage>
        <taxon>Eukaryota</taxon>
        <taxon>Fungi</taxon>
        <taxon>Dikarya</taxon>
        <taxon>Basidiomycota</taxon>
        <taxon>Agaricomycotina</taxon>
        <taxon>Agaricomycetes</taxon>
        <taxon>Agaricomycetidae</taxon>
        <taxon>Agaricales</taxon>
        <taxon>Agaricineae</taxon>
        <taxon>Hydnangiaceae</taxon>
        <taxon>Laccaria</taxon>
    </lineage>
</organism>
<dbReference type="OrthoDB" id="10501909at2759"/>
<keyword evidence="2" id="KW-1185">Reference proteome</keyword>
<dbReference type="EMBL" id="DS547095">
    <property type="protein sequence ID" value="EDR12054.1"/>
    <property type="molecule type" value="Genomic_DNA"/>
</dbReference>
<dbReference type="KEGG" id="lbc:LACBIDRAFT_314223"/>
<reference evidence="1 2" key="1">
    <citation type="journal article" date="2008" name="Nature">
        <title>The genome of Laccaria bicolor provides insights into mycorrhizal symbiosis.</title>
        <authorList>
            <person name="Martin F."/>
            <person name="Aerts A."/>
            <person name="Ahren D."/>
            <person name="Brun A."/>
            <person name="Danchin E.G.J."/>
            <person name="Duchaussoy F."/>
            <person name="Gibon J."/>
            <person name="Kohler A."/>
            <person name="Lindquist E."/>
            <person name="Pereda V."/>
            <person name="Salamov A."/>
            <person name="Shapiro H.J."/>
            <person name="Wuyts J."/>
            <person name="Blaudez D."/>
            <person name="Buee M."/>
            <person name="Brokstein P."/>
            <person name="Canbaeck B."/>
            <person name="Cohen D."/>
            <person name="Courty P.E."/>
            <person name="Coutinho P.M."/>
            <person name="Delaruelle C."/>
            <person name="Detter J.C."/>
            <person name="Deveau A."/>
            <person name="DiFazio S."/>
            <person name="Duplessis S."/>
            <person name="Fraissinet-Tachet L."/>
            <person name="Lucic E."/>
            <person name="Frey-Klett P."/>
            <person name="Fourrey C."/>
            <person name="Feussner I."/>
            <person name="Gay G."/>
            <person name="Grimwood J."/>
            <person name="Hoegger P.J."/>
            <person name="Jain P."/>
            <person name="Kilaru S."/>
            <person name="Labbe J."/>
            <person name="Lin Y.C."/>
            <person name="Legue V."/>
            <person name="Le Tacon F."/>
            <person name="Marmeisse R."/>
            <person name="Melayah D."/>
            <person name="Montanini B."/>
            <person name="Muratet M."/>
            <person name="Nehls U."/>
            <person name="Niculita-Hirzel H."/>
            <person name="Oudot-Le Secq M.P."/>
            <person name="Peter M."/>
            <person name="Quesneville H."/>
            <person name="Rajashekar B."/>
            <person name="Reich M."/>
            <person name="Rouhier N."/>
            <person name="Schmutz J."/>
            <person name="Yin T."/>
            <person name="Chalot M."/>
            <person name="Henrissat B."/>
            <person name="Kuees U."/>
            <person name="Lucas S."/>
            <person name="Van de Peer Y."/>
            <person name="Podila G.K."/>
            <person name="Polle A."/>
            <person name="Pukkila P.J."/>
            <person name="Richardson P.M."/>
            <person name="Rouze P."/>
            <person name="Sanders I.R."/>
            <person name="Stajich J.E."/>
            <person name="Tunlid A."/>
            <person name="Tuskan G."/>
            <person name="Grigoriev I.V."/>
        </authorList>
    </citation>
    <scope>NUCLEOTIDE SEQUENCE [LARGE SCALE GENOMIC DNA]</scope>
    <source>
        <strain evidence="2">S238N-H82 / ATCC MYA-4686</strain>
    </source>
</reference>
<dbReference type="HOGENOM" id="CLU_499723_0_0_1"/>
<dbReference type="Proteomes" id="UP000001194">
    <property type="component" value="Unassembled WGS sequence"/>
</dbReference>
<sequence length="545" mass="60991">MSQKTLRNQSRFLLTIPWDDGRFVLENELEPLLGELGSMPFISALQETEHTLLSANRLTPRLKAVKRSLLIGEEENHSSRMFKYINVKNALQHFPSLERRGVFLDLVLQYVLIDKMVRAMNDCSLHNGYVVEVPKHRRRPIYTNKFKGWSPLHDWVKLVTQFKAKFNQTSLNTELPSETCPQSIELGLIQSLSKTISRTQVHGALANIEAAALCLRLVWKGYLRVNEEAPQSSDNEERNKIKNFIISFNDGQVDLKAINTLLNEAPTLLFGIDICTFVSPLALLTTKAWYNGGKLDRMKLFLTGKALGNQKPSLLIEVEKLLWKVLLNVAQGKIAAWNALEQFLIEVPWGRLQQANEEICGWFKPDGDGDDKVVDNMYCQDIEGAIPVGWPLVVTSAPLEPIDTNLSSSTTKTATDSASPIVEVISSKETSSQNPPIPLAEMETTDASSVNARLADVQLHETRPIDHVVTVESRDDRTPSATALITGSTIPVTPSQSQPNSNDLQHYSLAAAMGGIHFYDKNQTYAWRAMCIMPRGSMRSHISLF</sequence>
<name>B0D1V2_LACBS</name>
<dbReference type="GeneID" id="6073229"/>
<gene>
    <name evidence="1" type="ORF">LACBIDRAFT_314223</name>
</gene>